<protein>
    <submittedName>
        <fullName evidence="2">Uncharacterized protein</fullName>
    </submittedName>
</protein>
<evidence type="ECO:0000313" key="3">
    <source>
        <dbReference type="Proteomes" id="UP000747542"/>
    </source>
</evidence>
<accession>A0A8J5JNX9</accession>
<evidence type="ECO:0000313" key="2">
    <source>
        <dbReference type="EMBL" id="KAG7161250.1"/>
    </source>
</evidence>
<reference evidence="2" key="1">
    <citation type="journal article" date="2021" name="Sci. Adv.">
        <title>The American lobster genome reveals insights on longevity, neural, and immune adaptations.</title>
        <authorList>
            <person name="Polinski J.M."/>
            <person name="Zimin A.V."/>
            <person name="Clark K.F."/>
            <person name="Kohn A.B."/>
            <person name="Sadowski N."/>
            <person name="Timp W."/>
            <person name="Ptitsyn A."/>
            <person name="Khanna P."/>
            <person name="Romanova D.Y."/>
            <person name="Williams P."/>
            <person name="Greenwood S.J."/>
            <person name="Moroz L.L."/>
            <person name="Walt D.R."/>
            <person name="Bodnar A.G."/>
        </authorList>
    </citation>
    <scope>NUCLEOTIDE SEQUENCE</scope>
    <source>
        <strain evidence="2">GMGI-L3</strain>
    </source>
</reference>
<gene>
    <name evidence="2" type="ORF">Hamer_G016305</name>
</gene>
<name>A0A8J5JNX9_HOMAM</name>
<evidence type="ECO:0000256" key="1">
    <source>
        <dbReference type="SAM" id="MobiDB-lite"/>
    </source>
</evidence>
<feature type="compositionally biased region" description="Low complexity" evidence="1">
    <location>
        <begin position="74"/>
        <end position="84"/>
    </location>
</feature>
<dbReference type="EMBL" id="JAHLQT010029607">
    <property type="protein sequence ID" value="KAG7161250.1"/>
    <property type="molecule type" value="Genomic_DNA"/>
</dbReference>
<dbReference type="Proteomes" id="UP000747542">
    <property type="component" value="Unassembled WGS sequence"/>
</dbReference>
<feature type="compositionally biased region" description="Polar residues" evidence="1">
    <location>
        <begin position="55"/>
        <end position="66"/>
    </location>
</feature>
<feature type="region of interest" description="Disordered" evidence="1">
    <location>
        <begin position="121"/>
        <end position="151"/>
    </location>
</feature>
<comment type="caution">
    <text evidence="2">The sequence shown here is derived from an EMBL/GenBank/DDBJ whole genome shotgun (WGS) entry which is preliminary data.</text>
</comment>
<proteinExistence type="predicted"/>
<organism evidence="2 3">
    <name type="scientific">Homarus americanus</name>
    <name type="common">American lobster</name>
    <dbReference type="NCBI Taxonomy" id="6706"/>
    <lineage>
        <taxon>Eukaryota</taxon>
        <taxon>Metazoa</taxon>
        <taxon>Ecdysozoa</taxon>
        <taxon>Arthropoda</taxon>
        <taxon>Crustacea</taxon>
        <taxon>Multicrustacea</taxon>
        <taxon>Malacostraca</taxon>
        <taxon>Eumalacostraca</taxon>
        <taxon>Eucarida</taxon>
        <taxon>Decapoda</taxon>
        <taxon>Pleocyemata</taxon>
        <taxon>Astacidea</taxon>
        <taxon>Nephropoidea</taxon>
        <taxon>Nephropidae</taxon>
        <taxon>Homarus</taxon>
    </lineage>
</organism>
<dbReference type="AlphaFoldDB" id="A0A8J5JNX9"/>
<sequence length="263" mass="29082">MHYASNHVTQVSGECSYVSHSRVQGSVVARARAENHLDFHAQNGVQYVSRGQSNQLSYQMAQPKGKQTTKNKSSKLSASAATLSPPHPTSSDLNWSPLPKRHASASENLCVALYCDDGWEDAEDPAAEPQPGPSVRPRLPSCSSPKPERPTLRSLTFADEMPDNFPDHTSLSPPLSPVLQLRPYTNPRDTPTHHPPILQSPTRRLATVPAHDLTLESLHDLNWLHEMEPDDQVILEVHVIWSILSLMVVLLACYTLHHQPLSG</sequence>
<feature type="region of interest" description="Disordered" evidence="1">
    <location>
        <begin position="55"/>
        <end position="98"/>
    </location>
</feature>
<keyword evidence="3" id="KW-1185">Reference proteome</keyword>